<evidence type="ECO:0000256" key="1">
    <source>
        <dbReference type="SAM" id="MobiDB-lite"/>
    </source>
</evidence>
<gene>
    <name evidence="2" type="ORF">PIB30_035367</name>
</gene>
<proteinExistence type="predicted"/>
<name>A0ABU6XB38_9FABA</name>
<sequence length="138" mass="15479">MESDRAASSHRRSGGGGRSERSSSTQGVCVPREGQEREGVAPKCHCGVYTIPYLSKTEMNPNREIAPLQVLYVADLFTARIANDSSGKAAIEEVDVREQFSRNELENRMHDLENRVAVLEKKKYINLYYVIAMFVVVV</sequence>
<feature type="region of interest" description="Disordered" evidence="1">
    <location>
        <begin position="1"/>
        <end position="39"/>
    </location>
</feature>
<comment type="caution">
    <text evidence="2">The sequence shown here is derived from an EMBL/GenBank/DDBJ whole genome shotgun (WGS) entry which is preliminary data.</text>
</comment>
<evidence type="ECO:0000313" key="3">
    <source>
        <dbReference type="Proteomes" id="UP001341840"/>
    </source>
</evidence>
<organism evidence="2 3">
    <name type="scientific">Stylosanthes scabra</name>
    <dbReference type="NCBI Taxonomy" id="79078"/>
    <lineage>
        <taxon>Eukaryota</taxon>
        <taxon>Viridiplantae</taxon>
        <taxon>Streptophyta</taxon>
        <taxon>Embryophyta</taxon>
        <taxon>Tracheophyta</taxon>
        <taxon>Spermatophyta</taxon>
        <taxon>Magnoliopsida</taxon>
        <taxon>eudicotyledons</taxon>
        <taxon>Gunneridae</taxon>
        <taxon>Pentapetalae</taxon>
        <taxon>rosids</taxon>
        <taxon>fabids</taxon>
        <taxon>Fabales</taxon>
        <taxon>Fabaceae</taxon>
        <taxon>Papilionoideae</taxon>
        <taxon>50 kb inversion clade</taxon>
        <taxon>dalbergioids sensu lato</taxon>
        <taxon>Dalbergieae</taxon>
        <taxon>Pterocarpus clade</taxon>
        <taxon>Stylosanthes</taxon>
    </lineage>
</organism>
<protein>
    <submittedName>
        <fullName evidence="2">Uncharacterized protein</fullName>
    </submittedName>
</protein>
<dbReference type="EMBL" id="JASCZI010211617">
    <property type="protein sequence ID" value="MED6195152.1"/>
    <property type="molecule type" value="Genomic_DNA"/>
</dbReference>
<keyword evidence="3" id="KW-1185">Reference proteome</keyword>
<accession>A0ABU6XB38</accession>
<dbReference type="Proteomes" id="UP001341840">
    <property type="component" value="Unassembled WGS sequence"/>
</dbReference>
<evidence type="ECO:0000313" key="2">
    <source>
        <dbReference type="EMBL" id="MED6195152.1"/>
    </source>
</evidence>
<reference evidence="2 3" key="1">
    <citation type="journal article" date="2023" name="Plants (Basel)">
        <title>Bridging the Gap: Combining Genomics and Transcriptomics Approaches to Understand Stylosanthes scabra, an Orphan Legume from the Brazilian Caatinga.</title>
        <authorList>
            <person name="Ferreira-Neto J.R.C."/>
            <person name="da Silva M.D."/>
            <person name="Binneck E."/>
            <person name="de Melo N.F."/>
            <person name="da Silva R.H."/>
            <person name="de Melo A.L.T.M."/>
            <person name="Pandolfi V."/>
            <person name="Bustamante F.O."/>
            <person name="Brasileiro-Vidal A.C."/>
            <person name="Benko-Iseppon A.M."/>
        </authorList>
    </citation>
    <scope>NUCLEOTIDE SEQUENCE [LARGE SCALE GENOMIC DNA]</scope>
    <source>
        <tissue evidence="2">Leaves</tissue>
    </source>
</reference>